<dbReference type="Proteomes" id="UP001341840">
    <property type="component" value="Unassembled WGS sequence"/>
</dbReference>
<sequence length="399" mass="44976">MPKSKPMKEMSKVYKSLVSKKHHDKKEDKGLTAYQRFVDDDDNKRVDEDIWSPKILSRTASRRSKTPTPQKKSLLKIGSRRCTTPTPTSQSRSSSRSKRNSNNNNDEDDNNNSNSNNNNNNNGLTETISNPLKRILSRRGTTSGPLLRSDSKLEISQPELIYHAGSHRFGSSIINNDIGMWIPGDSEHVPEVSVSSNLSRRLTTPILFSHTTVRRKPPEVEKTIECTLEDLCFGCTKKMKITRDVIKHPGVMVQENEILKIEVKPGWRKGTKIKFEGKGDEKPGYLPADIVFIIEEKKHHLFSREGNNDLEICIEIPLGDALTGCSLPIPVLGGEKLTLSFENTVIYPGYVKVIEGQGMPIPKNEGKRGDLYVKFLVDFPKELSDEQRQEAFSILENCC</sequence>
<evidence type="ECO:0000313" key="5">
    <source>
        <dbReference type="Proteomes" id="UP001341840"/>
    </source>
</evidence>
<proteinExistence type="predicted"/>
<dbReference type="PANTHER" id="PTHR24078">
    <property type="entry name" value="DNAJ HOMOLOG SUBFAMILY C MEMBER"/>
    <property type="match status" value="1"/>
</dbReference>
<dbReference type="Pfam" id="PF01556">
    <property type="entry name" value="DnaJ_C"/>
    <property type="match status" value="1"/>
</dbReference>
<dbReference type="InterPro" id="IPR051339">
    <property type="entry name" value="DnaJ_subfamily_B"/>
</dbReference>
<feature type="compositionally biased region" description="Low complexity" evidence="2">
    <location>
        <begin position="111"/>
        <end position="122"/>
    </location>
</feature>
<dbReference type="InterPro" id="IPR008971">
    <property type="entry name" value="HSP40/DnaJ_pept-bd"/>
</dbReference>
<dbReference type="PANTHER" id="PTHR24078:SF522">
    <property type="entry name" value="DNAJ CHAPERONE C-TERMINAL DOMAIN-CONTAINING PROTEIN"/>
    <property type="match status" value="1"/>
</dbReference>
<protein>
    <recommendedName>
        <fullName evidence="3">Chaperone DnaJ C-terminal domain-containing protein</fullName>
    </recommendedName>
</protein>
<organism evidence="4 5">
    <name type="scientific">Stylosanthes scabra</name>
    <dbReference type="NCBI Taxonomy" id="79078"/>
    <lineage>
        <taxon>Eukaryota</taxon>
        <taxon>Viridiplantae</taxon>
        <taxon>Streptophyta</taxon>
        <taxon>Embryophyta</taxon>
        <taxon>Tracheophyta</taxon>
        <taxon>Spermatophyta</taxon>
        <taxon>Magnoliopsida</taxon>
        <taxon>eudicotyledons</taxon>
        <taxon>Gunneridae</taxon>
        <taxon>Pentapetalae</taxon>
        <taxon>rosids</taxon>
        <taxon>fabids</taxon>
        <taxon>Fabales</taxon>
        <taxon>Fabaceae</taxon>
        <taxon>Papilionoideae</taxon>
        <taxon>50 kb inversion clade</taxon>
        <taxon>dalbergioids sensu lato</taxon>
        <taxon>Dalbergieae</taxon>
        <taxon>Pterocarpus clade</taxon>
        <taxon>Stylosanthes</taxon>
    </lineage>
</organism>
<evidence type="ECO:0000259" key="3">
    <source>
        <dbReference type="Pfam" id="PF01556"/>
    </source>
</evidence>
<comment type="caution">
    <text evidence="4">The sequence shown here is derived from an EMBL/GenBank/DDBJ whole genome shotgun (WGS) entry which is preliminary data.</text>
</comment>
<feature type="region of interest" description="Disordered" evidence="2">
    <location>
        <begin position="18"/>
        <end position="129"/>
    </location>
</feature>
<dbReference type="InterPro" id="IPR002939">
    <property type="entry name" value="DnaJ_C"/>
</dbReference>
<feature type="compositionally biased region" description="Polar residues" evidence="2">
    <location>
        <begin position="81"/>
        <end position="90"/>
    </location>
</feature>
<dbReference type="CDD" id="cd10747">
    <property type="entry name" value="DnaJ_C"/>
    <property type="match status" value="1"/>
</dbReference>
<feature type="domain" description="Chaperone DnaJ C-terminal" evidence="3">
    <location>
        <begin position="221"/>
        <end position="380"/>
    </location>
</feature>
<dbReference type="SUPFAM" id="SSF49493">
    <property type="entry name" value="HSP40/DnaJ peptide-binding domain"/>
    <property type="match status" value="2"/>
</dbReference>
<dbReference type="EMBL" id="JASCZI010090628">
    <property type="protein sequence ID" value="MED6143172.1"/>
    <property type="molecule type" value="Genomic_DNA"/>
</dbReference>
<reference evidence="4 5" key="1">
    <citation type="journal article" date="2023" name="Plants (Basel)">
        <title>Bridging the Gap: Combining Genomics and Transcriptomics Approaches to Understand Stylosanthes scabra, an Orphan Legume from the Brazilian Caatinga.</title>
        <authorList>
            <person name="Ferreira-Neto J.R.C."/>
            <person name="da Silva M.D."/>
            <person name="Binneck E."/>
            <person name="de Melo N.F."/>
            <person name="da Silva R.H."/>
            <person name="de Melo A.L.T.M."/>
            <person name="Pandolfi V."/>
            <person name="Bustamante F.O."/>
            <person name="Brasileiro-Vidal A.C."/>
            <person name="Benko-Iseppon A.M."/>
        </authorList>
    </citation>
    <scope>NUCLEOTIDE SEQUENCE [LARGE SCALE GENOMIC DNA]</scope>
    <source>
        <tissue evidence="4">Leaves</tissue>
    </source>
</reference>
<dbReference type="Gene3D" id="2.60.260.20">
    <property type="entry name" value="Urease metallochaperone UreE, N-terminal domain"/>
    <property type="match status" value="2"/>
</dbReference>
<accession>A0ABU6T3D0</accession>
<evidence type="ECO:0000256" key="2">
    <source>
        <dbReference type="SAM" id="MobiDB-lite"/>
    </source>
</evidence>
<evidence type="ECO:0000256" key="1">
    <source>
        <dbReference type="ARBA" id="ARBA00023186"/>
    </source>
</evidence>
<evidence type="ECO:0000313" key="4">
    <source>
        <dbReference type="EMBL" id="MED6143172.1"/>
    </source>
</evidence>
<keyword evidence="1" id="KW-0143">Chaperone</keyword>
<gene>
    <name evidence="4" type="ORF">PIB30_003876</name>
</gene>
<keyword evidence="5" id="KW-1185">Reference proteome</keyword>
<name>A0ABU6T3D0_9FABA</name>